<sequence>MPSIRGTIFSEYFWELIDPHSFSQNKQGPFSGPAKQPQNIHPTLFFDFSSNTISVVFLGSLAHNVRASNYHLLKEECADTSCHPFSRMSSILYPDFVYPLNLRPVFICPIEMSFGPFSACLHSFLRYWRL</sequence>
<dbReference type="Proteomes" id="UP000324639">
    <property type="component" value="Chromosome Bgt_-09"/>
</dbReference>
<reference evidence="1 2" key="1">
    <citation type="submission" date="2018-08" db="EMBL/GenBank/DDBJ databases">
        <authorList>
            <person name="Muller C M."/>
        </authorList>
    </citation>
    <scope>NUCLEOTIDE SEQUENCE [LARGE SCALE GENOMIC DNA]</scope>
</reference>
<dbReference type="EMBL" id="LR026992">
    <property type="protein sequence ID" value="VDB93585.1"/>
    <property type="molecule type" value="Genomic_DNA"/>
</dbReference>
<accession>A0A9X9MN23</accession>
<gene>
    <name evidence="1" type="ORF">BGT96224V316_LOCUS7219</name>
</gene>
<organism evidence="1 2">
    <name type="scientific">Blumeria graminis f. sp. tritici</name>
    <dbReference type="NCBI Taxonomy" id="62690"/>
    <lineage>
        <taxon>Eukaryota</taxon>
        <taxon>Fungi</taxon>
        <taxon>Dikarya</taxon>
        <taxon>Ascomycota</taxon>
        <taxon>Pezizomycotina</taxon>
        <taxon>Leotiomycetes</taxon>
        <taxon>Erysiphales</taxon>
        <taxon>Erysiphaceae</taxon>
        <taxon>Blumeria</taxon>
    </lineage>
</organism>
<dbReference type="AlphaFoldDB" id="A0A9X9MN23"/>
<evidence type="ECO:0000313" key="2">
    <source>
        <dbReference type="Proteomes" id="UP000324639"/>
    </source>
</evidence>
<evidence type="ECO:0000313" key="1">
    <source>
        <dbReference type="EMBL" id="VDB93585.1"/>
    </source>
</evidence>
<keyword evidence="2" id="KW-1185">Reference proteome</keyword>
<proteinExistence type="predicted"/>
<protein>
    <submittedName>
        <fullName evidence="1">Bgt-51129</fullName>
    </submittedName>
</protein>
<name>A0A9X9MN23_BLUGR</name>